<dbReference type="Pfam" id="PF16987">
    <property type="entry name" value="KIX_2"/>
    <property type="match status" value="1"/>
</dbReference>
<evidence type="ECO:0000256" key="4">
    <source>
        <dbReference type="SAM" id="MobiDB-lite"/>
    </source>
</evidence>
<keyword evidence="7" id="KW-1185">Reference proteome</keyword>
<evidence type="ECO:0000256" key="2">
    <source>
        <dbReference type="ARBA" id="ARBA00023242"/>
    </source>
</evidence>
<proteinExistence type="predicted"/>
<dbReference type="Gene3D" id="1.10.246.20">
    <property type="entry name" value="Coactivator CBP, KIX domain"/>
    <property type="match status" value="1"/>
</dbReference>
<comment type="subcellular location">
    <subcellularLocation>
        <location evidence="1">Nucleus</location>
    </subcellularLocation>
</comment>
<reference evidence="6 7" key="1">
    <citation type="submission" date="2019-06" db="EMBL/GenBank/DDBJ databases">
        <title>A chromosomal-level reference genome of Carpinus fangiana (Coryloideae, Betulaceae).</title>
        <authorList>
            <person name="Yang X."/>
            <person name="Wang Z."/>
            <person name="Zhang L."/>
            <person name="Hao G."/>
            <person name="Liu J."/>
            <person name="Yang Y."/>
        </authorList>
    </citation>
    <scope>NUCLEOTIDE SEQUENCE [LARGE SCALE GENOMIC DNA]</scope>
    <source>
        <strain evidence="6">Cfa_2016G</strain>
        <tissue evidence="6">Leaf</tissue>
    </source>
</reference>
<feature type="region of interest" description="Disordered" evidence="4">
    <location>
        <begin position="554"/>
        <end position="573"/>
    </location>
</feature>
<dbReference type="PANTHER" id="PTHR33137:SF4">
    <property type="entry name" value="MEDIATOR OF RNA POLYMERASE II TRANSCRIPTION SUBUNIT 15A-RELATED"/>
    <property type="match status" value="1"/>
</dbReference>
<dbReference type="GO" id="GO:0031490">
    <property type="term" value="F:chromatin DNA binding"/>
    <property type="evidence" value="ECO:0007669"/>
    <property type="project" value="InterPro"/>
</dbReference>
<dbReference type="Proteomes" id="UP000327013">
    <property type="component" value="Chromosome 1"/>
</dbReference>
<accession>A0A5N6QDD1</accession>
<feature type="region of interest" description="Disordered" evidence="4">
    <location>
        <begin position="255"/>
        <end position="308"/>
    </location>
</feature>
<feature type="region of interest" description="Disordered" evidence="4">
    <location>
        <begin position="1"/>
        <end position="41"/>
    </location>
</feature>
<feature type="compositionally biased region" description="Low complexity" evidence="4">
    <location>
        <begin position="287"/>
        <end position="308"/>
    </location>
</feature>
<feature type="domain" description="Mediator complex subunit 15 KIX" evidence="5">
    <location>
        <begin position="29"/>
        <end position="91"/>
    </location>
</feature>
<feature type="compositionally biased region" description="Polar residues" evidence="4">
    <location>
        <begin position="277"/>
        <end position="286"/>
    </location>
</feature>
<gene>
    <name evidence="6" type="ORF">FH972_001923</name>
</gene>
<feature type="compositionally biased region" description="Polar residues" evidence="4">
    <location>
        <begin position="1"/>
        <end position="12"/>
    </location>
</feature>
<sequence length="772" mass="87438">MDNNNWRSNPSQAPVGGGAEGGGEPTIATGDWRTELPPDSRQSIVNKRDTLKRHLPVSDQEGLHEHKKIAIRFEDKICTAATSQSLMQSHIQQQQPQQNLLQPKQLQSSQQSVMQTSSVMQLSPLSGLQQNQQPSIQQATLSMLEQDSQSVVRQPQQPQQAAIIHQLQTPMQQQQLIGQQSNATNMQQNQLIAQQKSVRYMLGQQSNLQNMQQQKQQLIAQQNNLSDMHQQQLGSQTNVSGLQQEQQQLLGTRSVNSSMQTTQHRVHMLQQPKVPVQHQSQQSASNLLPTQGQPSQSQPQPPEQHQQLLMSQIQLQQQSNSLQRDMHQRLQALGQASGSLLQPQNVIDQQKQLYQRVLPETSSRSLDSTAQIGHANGDDWQEEVYQKIKAMKEMYLPEINEMYQKIATKLQQHDSLPKQLKSDQLEKLKIFRTMLERIKTFLQVSKNNILPNFKDKLRFYEKQILKFINIIRPRKPVSSLPQPQSQITQNQSHENQMNLQGSAAALDSASQRGRANGGDMQEEVYQEIKAVKEMLESFEKQILSTNRRRNHVSSLQRGQLPPPHVHPMQQPQENKMNPQLHSMNLQGSVAALDSTAQTGRANGGDWQEEVYQKIKAMKEMYLPEINEMYQKIATKLQQHDSLPQQPKSDQLEKLKIFRTMLERIITFLQKSRGLFCSWKKLLELIRFEVDRAFAIGLGKPKFCHGFRPRVGLNLLSKKFGADLGFGNNPAGPDPKPISGSGLGPSLKLGSGLVLGYNWKALCKVLNGNREIG</sequence>
<dbReference type="AlphaFoldDB" id="A0A5N6QDD1"/>
<evidence type="ECO:0000313" key="6">
    <source>
        <dbReference type="EMBL" id="KAE7997276.1"/>
    </source>
</evidence>
<evidence type="ECO:0000256" key="1">
    <source>
        <dbReference type="ARBA" id="ARBA00004123"/>
    </source>
</evidence>
<dbReference type="InterPro" id="IPR044661">
    <property type="entry name" value="MED15a/b/c-like"/>
</dbReference>
<protein>
    <recommendedName>
        <fullName evidence="5">Mediator complex subunit 15 KIX domain-containing protein</fullName>
    </recommendedName>
</protein>
<evidence type="ECO:0000313" key="7">
    <source>
        <dbReference type="Proteomes" id="UP000327013"/>
    </source>
</evidence>
<keyword evidence="3" id="KW-0175">Coiled coil</keyword>
<feature type="compositionally biased region" description="Polar residues" evidence="4">
    <location>
        <begin position="479"/>
        <end position="496"/>
    </location>
</feature>
<dbReference type="PANTHER" id="PTHR33137">
    <property type="entry name" value="MEDIATOR OF RNA POLYMERASE II TRANSCRIPTION SUBUNIT 15A-RELATED"/>
    <property type="match status" value="1"/>
</dbReference>
<feature type="coiled-coil region" evidence="3">
    <location>
        <begin position="521"/>
        <end position="548"/>
    </location>
</feature>
<evidence type="ECO:0000256" key="3">
    <source>
        <dbReference type="SAM" id="Coils"/>
    </source>
</evidence>
<feature type="coiled-coil region" evidence="3">
    <location>
        <begin position="201"/>
        <end position="231"/>
    </location>
</feature>
<feature type="region of interest" description="Disordered" evidence="4">
    <location>
        <begin position="477"/>
        <end position="496"/>
    </location>
</feature>
<dbReference type="GO" id="GO:0005634">
    <property type="term" value="C:nucleus"/>
    <property type="evidence" value="ECO:0007669"/>
    <property type="project" value="UniProtKB-SubCell"/>
</dbReference>
<dbReference type="EMBL" id="CM017321">
    <property type="protein sequence ID" value="KAE7997276.1"/>
    <property type="molecule type" value="Genomic_DNA"/>
</dbReference>
<evidence type="ECO:0000259" key="5">
    <source>
        <dbReference type="Pfam" id="PF16987"/>
    </source>
</evidence>
<dbReference type="InterPro" id="IPR036529">
    <property type="entry name" value="KIX_dom_sf"/>
</dbReference>
<organism evidence="6 7">
    <name type="scientific">Carpinus fangiana</name>
    <dbReference type="NCBI Taxonomy" id="176857"/>
    <lineage>
        <taxon>Eukaryota</taxon>
        <taxon>Viridiplantae</taxon>
        <taxon>Streptophyta</taxon>
        <taxon>Embryophyta</taxon>
        <taxon>Tracheophyta</taxon>
        <taxon>Spermatophyta</taxon>
        <taxon>Magnoliopsida</taxon>
        <taxon>eudicotyledons</taxon>
        <taxon>Gunneridae</taxon>
        <taxon>Pentapetalae</taxon>
        <taxon>rosids</taxon>
        <taxon>fabids</taxon>
        <taxon>Fagales</taxon>
        <taxon>Betulaceae</taxon>
        <taxon>Carpinus</taxon>
    </lineage>
</organism>
<keyword evidence="2" id="KW-0539">Nucleus</keyword>
<dbReference type="InterPro" id="IPR036546">
    <property type="entry name" value="MED15_KIX"/>
</dbReference>
<dbReference type="OrthoDB" id="1912459at2759"/>
<feature type="compositionally biased region" description="Gly residues" evidence="4">
    <location>
        <begin position="15"/>
        <end position="24"/>
    </location>
</feature>
<feature type="region of interest" description="Disordered" evidence="4">
    <location>
        <begin position="89"/>
        <end position="109"/>
    </location>
</feature>
<dbReference type="GO" id="GO:0003713">
    <property type="term" value="F:transcription coactivator activity"/>
    <property type="evidence" value="ECO:0007669"/>
    <property type="project" value="InterPro"/>
</dbReference>
<name>A0A5N6QDD1_9ROSI</name>